<dbReference type="RefSeq" id="WP_091481981.1">
    <property type="nucleotide sequence ID" value="NZ_BJYC01000013.1"/>
</dbReference>
<keyword evidence="1" id="KW-0472">Membrane</keyword>
<evidence type="ECO:0000256" key="1">
    <source>
        <dbReference type="SAM" id="Phobius"/>
    </source>
</evidence>
<dbReference type="InterPro" id="IPR002881">
    <property type="entry name" value="DUF58"/>
</dbReference>
<keyword evidence="1" id="KW-1133">Transmembrane helix</keyword>
<keyword evidence="1" id="KW-0812">Transmembrane</keyword>
<feature type="transmembrane region" description="Helical" evidence="1">
    <location>
        <begin position="7"/>
        <end position="25"/>
    </location>
</feature>
<gene>
    <name evidence="3" type="ORF">SAMN04488099_11174</name>
</gene>
<name>A0A1H7MFU4_9LACT</name>
<protein>
    <recommendedName>
        <fullName evidence="2">DUF58 domain-containing protein</fullName>
    </recommendedName>
</protein>
<evidence type="ECO:0000259" key="2">
    <source>
        <dbReference type="Pfam" id="PF01882"/>
    </source>
</evidence>
<evidence type="ECO:0000313" key="3">
    <source>
        <dbReference type="EMBL" id="SEL09507.1"/>
    </source>
</evidence>
<dbReference type="AlphaFoldDB" id="A0A1H7MFU4"/>
<proteinExistence type="predicted"/>
<organism evidence="3 4">
    <name type="scientific">Alkalibacterium pelagium</name>
    <dbReference type="NCBI Taxonomy" id="426702"/>
    <lineage>
        <taxon>Bacteria</taxon>
        <taxon>Bacillati</taxon>
        <taxon>Bacillota</taxon>
        <taxon>Bacilli</taxon>
        <taxon>Lactobacillales</taxon>
        <taxon>Carnobacteriaceae</taxon>
        <taxon>Alkalibacterium</taxon>
    </lineage>
</organism>
<reference evidence="4" key="1">
    <citation type="submission" date="2016-10" db="EMBL/GenBank/DDBJ databases">
        <authorList>
            <person name="Varghese N."/>
            <person name="Submissions S."/>
        </authorList>
    </citation>
    <scope>NUCLEOTIDE SEQUENCE [LARGE SCALE GENOMIC DNA]</scope>
    <source>
        <strain evidence="4">DSM 19183</strain>
    </source>
</reference>
<evidence type="ECO:0000313" key="4">
    <source>
        <dbReference type="Proteomes" id="UP000199081"/>
    </source>
</evidence>
<dbReference type="EMBL" id="FNZU01000011">
    <property type="protein sequence ID" value="SEL09507.1"/>
    <property type="molecule type" value="Genomic_DNA"/>
</dbReference>
<dbReference type="OrthoDB" id="9778037at2"/>
<accession>A0A1H7MFU4</accession>
<feature type="domain" description="DUF58" evidence="2">
    <location>
        <begin position="191"/>
        <end position="231"/>
    </location>
</feature>
<sequence length="341" mass="39409">MGLNATRIRLVFYFILYILIILYAVTFTTTVAYFLFYAFTLLFGLAFLSSRQMLVITDVNWYKSDTNHIKLSLTGRSKGKLPFLLSSMRLTLNKGQHSDTQVSSCFFSRKITVSFDSIYLPRGSHDHLTVEVDSLSVFGLWKRRLVYQVPIQAEIYPYLLTKSNRGKLMRRINPSLTSAPHSSLHEFYVKEIRSYQHRDAFSLIDWKTSLRRGQWMVKDYEHEEEAPVDLVFYGGSETDFEFLLSVAYSLYDELNQAYSSNLYLIGEYDHVPDVRKTEPDFLFVQPATDQNALAELYRQSVSSDSKRIIIKPSDSPLPSYQTADNSDLILDEHDLHFLKGG</sequence>
<dbReference type="PANTHER" id="PTHR34351">
    <property type="entry name" value="SLR1927 PROTEIN-RELATED"/>
    <property type="match status" value="1"/>
</dbReference>
<dbReference type="Pfam" id="PF01882">
    <property type="entry name" value="DUF58"/>
    <property type="match status" value="1"/>
</dbReference>
<dbReference type="STRING" id="426702.SAMN04488099_11174"/>
<dbReference type="PANTHER" id="PTHR34351:SF2">
    <property type="entry name" value="DUF58 DOMAIN-CONTAINING PROTEIN"/>
    <property type="match status" value="1"/>
</dbReference>
<keyword evidence="4" id="KW-1185">Reference proteome</keyword>
<dbReference type="Proteomes" id="UP000199081">
    <property type="component" value="Unassembled WGS sequence"/>
</dbReference>